<accession>A0AAD5E1V8</accession>
<dbReference type="InterPro" id="IPR029056">
    <property type="entry name" value="Ribokinase-like"/>
</dbReference>
<reference evidence="2" key="1">
    <citation type="submission" date="2020-11" db="EMBL/GenBank/DDBJ databases">
        <title>Chlorella ohadii genome sequencing and assembly.</title>
        <authorList>
            <person name="Murik O."/>
            <person name="Treves H."/>
            <person name="Kedem I."/>
            <person name="Shotland Y."/>
            <person name="Kaplan A."/>
        </authorList>
    </citation>
    <scope>NUCLEOTIDE SEQUENCE</scope>
    <source>
        <strain evidence="2">1</strain>
    </source>
</reference>
<feature type="domain" description="Carbohydrate kinase PfkB" evidence="1">
    <location>
        <begin position="34"/>
        <end position="211"/>
    </location>
</feature>
<dbReference type="InterPro" id="IPR011611">
    <property type="entry name" value="PfkB_dom"/>
</dbReference>
<dbReference type="PANTHER" id="PTHR47098">
    <property type="entry name" value="PROTEIN MAK32"/>
    <property type="match status" value="1"/>
</dbReference>
<dbReference type="PANTHER" id="PTHR47098:SF2">
    <property type="entry name" value="PROTEIN MAK32"/>
    <property type="match status" value="1"/>
</dbReference>
<dbReference type="AlphaFoldDB" id="A0AAD5E1V8"/>
<evidence type="ECO:0000313" key="3">
    <source>
        <dbReference type="Proteomes" id="UP001205105"/>
    </source>
</evidence>
<name>A0AAD5E1V8_9CHLO</name>
<keyword evidence="3" id="KW-1185">Reference proteome</keyword>
<comment type="caution">
    <text evidence="2">The sequence shown here is derived from an EMBL/GenBank/DDBJ whole genome shotgun (WGS) entry which is preliminary data.</text>
</comment>
<dbReference type="Gene3D" id="3.40.1190.20">
    <property type="match status" value="1"/>
</dbReference>
<gene>
    <name evidence="2" type="ORF">COHA_001483</name>
</gene>
<dbReference type="EMBL" id="JADXDR010000023">
    <property type="protein sequence ID" value="KAI7844829.1"/>
    <property type="molecule type" value="Genomic_DNA"/>
</dbReference>
<evidence type="ECO:0000259" key="1">
    <source>
        <dbReference type="Pfam" id="PF00294"/>
    </source>
</evidence>
<dbReference type="Proteomes" id="UP001205105">
    <property type="component" value="Unassembled WGS sequence"/>
</dbReference>
<organism evidence="2 3">
    <name type="scientific">Chlorella ohadii</name>
    <dbReference type="NCBI Taxonomy" id="2649997"/>
    <lineage>
        <taxon>Eukaryota</taxon>
        <taxon>Viridiplantae</taxon>
        <taxon>Chlorophyta</taxon>
        <taxon>core chlorophytes</taxon>
        <taxon>Trebouxiophyceae</taxon>
        <taxon>Chlorellales</taxon>
        <taxon>Chlorellaceae</taxon>
        <taxon>Chlorella clade</taxon>
        <taxon>Chlorella</taxon>
    </lineage>
</organism>
<evidence type="ECO:0000313" key="2">
    <source>
        <dbReference type="EMBL" id="KAI7844829.1"/>
    </source>
</evidence>
<dbReference type="Pfam" id="PF00294">
    <property type="entry name" value="PfkB"/>
    <property type="match status" value="1"/>
</dbReference>
<proteinExistence type="predicted"/>
<sequence length="237" mass="24460">MCLWCLSRTGLIWRTPFTPQLVAMLRPSLAELPPAYQAARHFHVGVHPQDPSLPLLSELRAAAGTDGLVSAETFAAAGAAVPAADLQAFMSRLDVFSPNEAEAASMLWGPSHAIPEAARREPRRLTEPFLEAGARLVALRRGPLGAVVHDGASGQAWLLPAFPGTRAVDPTGCGNAFCGALLAALLGGEGPAAAAAWGCAAGSLMAEFDGTPEAAPLELATEAAARQAAVLSLAERL</sequence>
<protein>
    <recommendedName>
        <fullName evidence="1">Carbohydrate kinase PfkB domain-containing protein</fullName>
    </recommendedName>
</protein>
<dbReference type="SUPFAM" id="SSF53613">
    <property type="entry name" value="Ribokinase-like"/>
    <property type="match status" value="1"/>
</dbReference>